<evidence type="ECO:0000313" key="5">
    <source>
        <dbReference type="EMBL" id="JAP72602.1"/>
    </source>
</evidence>
<dbReference type="InterPro" id="IPR036348">
    <property type="entry name" value="WIBG_N_sf"/>
</dbReference>
<dbReference type="EMBL" id="GEFM01003194">
    <property type="protein sequence ID" value="JAP72602.1"/>
    <property type="molecule type" value="mRNA"/>
</dbReference>
<evidence type="ECO:0000259" key="4">
    <source>
        <dbReference type="SMART" id="SM01273"/>
    </source>
</evidence>
<feature type="domain" description="WIBG Mago-binding" evidence="4">
    <location>
        <begin position="15"/>
        <end position="41"/>
    </location>
</feature>
<evidence type="ECO:0000256" key="1">
    <source>
        <dbReference type="ARBA" id="ARBA00009394"/>
    </source>
</evidence>
<sequence>VASGDATALYATDEKGSYIPATQRPDGTWRKARRVKDGYVPQEEVPLYESKGKLWAKSQTPGLSYPVGLSQAEIEELKAREAARNDPDAAAKKKKKKKKKKAGTEGEGDGANNASLDRLASSLESKVKLEETQKSTATAPAAAVTDPAKRLRNLRKKLRDIDALKLKIESGELANPEKEQLEKLARRGEVEAQIEELELELDEEE</sequence>
<dbReference type="InterPro" id="IPR015362">
    <property type="entry name" value="WIBG_mago-bd"/>
</dbReference>
<dbReference type="PANTHER" id="PTHR22959:SF0">
    <property type="entry name" value="PARTNER OF Y14 AND MAGO"/>
    <property type="match status" value="1"/>
</dbReference>
<feature type="non-terminal residue" evidence="5">
    <location>
        <position position="1"/>
    </location>
</feature>
<feature type="compositionally biased region" description="Basic and acidic residues" evidence="3">
    <location>
        <begin position="78"/>
        <end position="91"/>
    </location>
</feature>
<dbReference type="GO" id="GO:0035145">
    <property type="term" value="C:exon-exon junction complex"/>
    <property type="evidence" value="ECO:0007669"/>
    <property type="project" value="TreeGrafter"/>
</dbReference>
<dbReference type="Pfam" id="PF09282">
    <property type="entry name" value="Mago-bind"/>
    <property type="match status" value="1"/>
</dbReference>
<dbReference type="AlphaFoldDB" id="A0A131Y295"/>
<dbReference type="GO" id="GO:0003723">
    <property type="term" value="F:RNA binding"/>
    <property type="evidence" value="ECO:0007669"/>
    <property type="project" value="TreeGrafter"/>
</dbReference>
<dbReference type="InterPro" id="IPR039333">
    <property type="entry name" value="PYM1"/>
</dbReference>
<evidence type="ECO:0000256" key="2">
    <source>
        <dbReference type="ARBA" id="ARBA00018898"/>
    </source>
</evidence>
<evidence type="ECO:0000256" key="3">
    <source>
        <dbReference type="SAM" id="MobiDB-lite"/>
    </source>
</evidence>
<feature type="region of interest" description="Disordered" evidence="3">
    <location>
        <begin position="78"/>
        <end position="148"/>
    </location>
</feature>
<dbReference type="SMART" id="SM01273">
    <property type="entry name" value="Mago-bind"/>
    <property type="match status" value="1"/>
</dbReference>
<comment type="similarity">
    <text evidence="1">Belongs to the pym family.</text>
</comment>
<proteinExistence type="evidence at transcript level"/>
<protein>
    <recommendedName>
        <fullName evidence="2">Partner of Y14 and mago</fullName>
    </recommendedName>
</protein>
<feature type="compositionally biased region" description="Basic residues" evidence="3">
    <location>
        <begin position="92"/>
        <end position="101"/>
    </location>
</feature>
<dbReference type="GO" id="GO:1903259">
    <property type="term" value="P:exon-exon junction complex disassembly"/>
    <property type="evidence" value="ECO:0007669"/>
    <property type="project" value="InterPro"/>
</dbReference>
<name>A0A131Y295_IXORI</name>
<organism evidence="5">
    <name type="scientific">Ixodes ricinus</name>
    <name type="common">Common tick</name>
    <name type="synonym">Acarus ricinus</name>
    <dbReference type="NCBI Taxonomy" id="34613"/>
    <lineage>
        <taxon>Eukaryota</taxon>
        <taxon>Metazoa</taxon>
        <taxon>Ecdysozoa</taxon>
        <taxon>Arthropoda</taxon>
        <taxon>Chelicerata</taxon>
        <taxon>Arachnida</taxon>
        <taxon>Acari</taxon>
        <taxon>Parasitiformes</taxon>
        <taxon>Ixodida</taxon>
        <taxon>Ixodoidea</taxon>
        <taxon>Ixodidae</taxon>
        <taxon>Ixodinae</taxon>
        <taxon>Ixodes</taxon>
    </lineage>
</organism>
<accession>A0A131Y295</accession>
<dbReference type="PANTHER" id="PTHR22959">
    <property type="entry name" value="PYM PROTEIN"/>
    <property type="match status" value="1"/>
</dbReference>
<reference evidence="5" key="1">
    <citation type="submission" date="2016-02" db="EMBL/GenBank/DDBJ databases">
        <title>RNAseq analyses of the midgut from blood- or serum-fed Ixodes ricinus ticks.</title>
        <authorList>
            <person name="Perner J."/>
            <person name="Provaznik J."/>
            <person name="Schrenkova J."/>
            <person name="Urbanova V."/>
            <person name="Ribeiro J.M."/>
            <person name="Kopacek P."/>
        </authorList>
    </citation>
    <scope>NUCLEOTIDE SEQUENCE</scope>
    <source>
        <tissue evidence="5">Gut</tissue>
    </source>
</reference>
<dbReference type="SUPFAM" id="SSF101931">
    <property type="entry name" value="Pym (Within the bgcn gene intron protein, WIBG), N-terminal domain"/>
    <property type="match status" value="1"/>
</dbReference>
<feature type="compositionally biased region" description="Low complexity" evidence="3">
    <location>
        <begin position="136"/>
        <end position="146"/>
    </location>
</feature>
<dbReference type="GO" id="GO:0005737">
    <property type="term" value="C:cytoplasm"/>
    <property type="evidence" value="ECO:0007669"/>
    <property type="project" value="TreeGrafter"/>
</dbReference>